<dbReference type="InterPro" id="IPR010721">
    <property type="entry name" value="UstE-like"/>
</dbReference>
<evidence type="ECO:0000313" key="3">
    <source>
        <dbReference type="EMBL" id="OZJ03894.1"/>
    </source>
</evidence>
<evidence type="ECO:0000256" key="1">
    <source>
        <dbReference type="SAM" id="MobiDB-lite"/>
    </source>
</evidence>
<protein>
    <submittedName>
        <fullName evidence="3">Uncharacterized protein</fullName>
    </submittedName>
</protein>
<accession>A0A261Y057</accession>
<keyword evidence="4" id="KW-1185">Reference proteome</keyword>
<keyword evidence="2" id="KW-0812">Transmembrane</keyword>
<feature type="transmembrane region" description="Helical" evidence="2">
    <location>
        <begin position="68"/>
        <end position="84"/>
    </location>
</feature>
<feature type="transmembrane region" description="Helical" evidence="2">
    <location>
        <begin position="105"/>
        <end position="125"/>
    </location>
</feature>
<gene>
    <name evidence="3" type="ORF">BZG36_03950</name>
</gene>
<name>A0A261Y057_9FUNG</name>
<feature type="transmembrane region" description="Helical" evidence="2">
    <location>
        <begin position="145"/>
        <end position="165"/>
    </location>
</feature>
<organism evidence="3 4">
    <name type="scientific">Bifiguratus adelaidae</name>
    <dbReference type="NCBI Taxonomy" id="1938954"/>
    <lineage>
        <taxon>Eukaryota</taxon>
        <taxon>Fungi</taxon>
        <taxon>Fungi incertae sedis</taxon>
        <taxon>Mucoromycota</taxon>
        <taxon>Mucoromycotina</taxon>
        <taxon>Endogonomycetes</taxon>
        <taxon>Endogonales</taxon>
        <taxon>Endogonales incertae sedis</taxon>
        <taxon>Bifiguratus</taxon>
    </lineage>
</organism>
<keyword evidence="2" id="KW-1133">Transmembrane helix</keyword>
<dbReference type="Pfam" id="PF06966">
    <property type="entry name" value="DUF1295"/>
    <property type="match status" value="1"/>
</dbReference>
<dbReference type="Gene3D" id="1.20.120.1630">
    <property type="match status" value="1"/>
</dbReference>
<keyword evidence="2" id="KW-0472">Membrane</keyword>
<reference evidence="3 4" key="1">
    <citation type="journal article" date="2017" name="Mycologia">
        <title>Bifiguratus adelaidae, gen. et sp. nov., a new member of Mucoromycotina in endophytic and soil-dwelling habitats.</title>
        <authorList>
            <person name="Torres-Cruz T.J."/>
            <person name="Billingsley Tobias T.L."/>
            <person name="Almatruk M."/>
            <person name="Hesse C."/>
            <person name="Kuske C.R."/>
            <person name="Desiro A."/>
            <person name="Benucci G.M."/>
            <person name="Bonito G."/>
            <person name="Stajich J.E."/>
            <person name="Dunlap C."/>
            <person name="Arnold A.E."/>
            <person name="Porras-Alfaro A."/>
        </authorList>
    </citation>
    <scope>NUCLEOTIDE SEQUENCE [LARGE SCALE GENOMIC DNA]</scope>
    <source>
        <strain evidence="3 4">AZ0501</strain>
    </source>
</reference>
<dbReference type="PANTHER" id="PTHR32251:SF15">
    <property type="entry name" value="3-OXO-5-ALPHA-STEROID 4-DEHYDROGENASE (DUF1295)"/>
    <property type="match status" value="1"/>
</dbReference>
<evidence type="ECO:0000256" key="2">
    <source>
        <dbReference type="SAM" id="Phobius"/>
    </source>
</evidence>
<dbReference type="EMBL" id="MVBO01000064">
    <property type="protein sequence ID" value="OZJ03894.1"/>
    <property type="molecule type" value="Genomic_DNA"/>
</dbReference>
<feature type="transmembrane region" description="Helical" evidence="2">
    <location>
        <begin position="12"/>
        <end position="32"/>
    </location>
</feature>
<comment type="caution">
    <text evidence="3">The sequence shown here is derived from an EMBL/GenBank/DDBJ whole genome shotgun (WGS) entry which is preliminary data.</text>
</comment>
<proteinExistence type="predicted"/>
<evidence type="ECO:0000313" key="4">
    <source>
        <dbReference type="Proteomes" id="UP000242875"/>
    </source>
</evidence>
<sequence>MTAYVLDQYYLGVTALVTVAIQLLFFVFAVIFKTDKVTDFAGGTNFFVLALVTLLMCGTYHVRQIVSSVLVMVWSIRLGGFRLFRILKSGKDDRFDEIRNNIAKFAAFWVGQMVWVWTVSLPNTLGNSPRVNDPAQGGRDVPFGNGTDIVGIIFWALGFLLEATADQQKYTFRQKRSTPIEINRFGIWRYSRHPNYMGEILLWWGIFLLNLQPSLGVGATWINSRVLWAGIASPLFTSVLLMFASGIPQSEKPSAKKQFNGNNWPAYQEYLAETSILLPFPPALYRPLPVWLKRSLGMDLPMYQFDPASQSPEESVAINKGSDNPSS</sequence>
<dbReference type="OrthoDB" id="67965at2759"/>
<feature type="transmembrane region" description="Helical" evidence="2">
    <location>
        <begin position="44"/>
        <end position="62"/>
    </location>
</feature>
<dbReference type="PANTHER" id="PTHR32251">
    <property type="entry name" value="3-OXO-5-ALPHA-STEROID 4-DEHYDROGENASE"/>
    <property type="match status" value="1"/>
</dbReference>
<feature type="transmembrane region" description="Helical" evidence="2">
    <location>
        <begin position="200"/>
        <end position="222"/>
    </location>
</feature>
<dbReference type="GO" id="GO:0016020">
    <property type="term" value="C:membrane"/>
    <property type="evidence" value="ECO:0007669"/>
    <property type="project" value="TreeGrafter"/>
</dbReference>
<dbReference type="PROSITE" id="PS50244">
    <property type="entry name" value="S5A_REDUCTASE"/>
    <property type="match status" value="1"/>
</dbReference>
<dbReference type="Proteomes" id="UP000242875">
    <property type="component" value="Unassembled WGS sequence"/>
</dbReference>
<feature type="region of interest" description="Disordered" evidence="1">
    <location>
        <begin position="307"/>
        <end position="327"/>
    </location>
</feature>
<dbReference type="AlphaFoldDB" id="A0A261Y057"/>
<feature type="transmembrane region" description="Helical" evidence="2">
    <location>
        <begin position="228"/>
        <end position="247"/>
    </location>
</feature>